<feature type="transmembrane region" description="Helical" evidence="8">
    <location>
        <begin position="365"/>
        <end position="389"/>
    </location>
</feature>
<dbReference type="GO" id="GO:0015293">
    <property type="term" value="F:symporter activity"/>
    <property type="evidence" value="ECO:0007669"/>
    <property type="project" value="UniProtKB-KW"/>
</dbReference>
<dbReference type="Gene3D" id="1.20.1250.20">
    <property type="entry name" value="MFS general substrate transporter like domains"/>
    <property type="match status" value="1"/>
</dbReference>
<evidence type="ECO:0000256" key="8">
    <source>
        <dbReference type="SAM" id="Phobius"/>
    </source>
</evidence>
<feature type="transmembrane region" description="Helical" evidence="8">
    <location>
        <begin position="85"/>
        <end position="109"/>
    </location>
</feature>
<keyword evidence="7 8" id="KW-0472">Membrane</keyword>
<keyword evidence="6 8" id="KW-1133">Transmembrane helix</keyword>
<organism evidence="10 11">
    <name type="scientific">Pseudomonas coronafaciens pv. garcae</name>
    <dbReference type="NCBI Taxonomy" id="251653"/>
    <lineage>
        <taxon>Bacteria</taxon>
        <taxon>Pseudomonadati</taxon>
        <taxon>Pseudomonadota</taxon>
        <taxon>Gammaproteobacteria</taxon>
        <taxon>Pseudomonadales</taxon>
        <taxon>Pseudomonadaceae</taxon>
        <taxon>Pseudomonas</taxon>
        <taxon>Pseudomonas coronafaciens</taxon>
    </lineage>
</organism>
<gene>
    <name evidence="10" type="ORF">ALP74_00897</name>
</gene>
<feature type="transmembrane region" description="Helical" evidence="8">
    <location>
        <begin position="12"/>
        <end position="38"/>
    </location>
</feature>
<dbReference type="EMBL" id="RBSH01000052">
    <property type="protein sequence ID" value="RMS05010.1"/>
    <property type="molecule type" value="Genomic_DNA"/>
</dbReference>
<feature type="transmembrane region" description="Helical" evidence="8">
    <location>
        <begin position="160"/>
        <end position="179"/>
    </location>
</feature>
<evidence type="ECO:0000259" key="9">
    <source>
        <dbReference type="PROSITE" id="PS50850"/>
    </source>
</evidence>
<feature type="transmembrane region" description="Helical" evidence="8">
    <location>
        <begin position="395"/>
        <end position="413"/>
    </location>
</feature>
<evidence type="ECO:0000256" key="4">
    <source>
        <dbReference type="ARBA" id="ARBA00022692"/>
    </source>
</evidence>
<reference evidence="10 11" key="1">
    <citation type="submission" date="2018-08" db="EMBL/GenBank/DDBJ databases">
        <title>Recombination of ecologically and evolutionarily significant loci maintains genetic cohesion in the Pseudomonas syringae species complex.</title>
        <authorList>
            <person name="Dillon M."/>
            <person name="Thakur S."/>
            <person name="Almeida R.N.D."/>
            <person name="Weir B.S."/>
            <person name="Guttman D.S."/>
        </authorList>
    </citation>
    <scope>NUCLEOTIDE SEQUENCE [LARGE SCALE GENOMIC DNA]</scope>
    <source>
        <strain evidence="10 11">ICMP 5019</strain>
    </source>
</reference>
<proteinExistence type="predicted"/>
<feature type="transmembrane region" description="Helical" evidence="8">
    <location>
        <begin position="115"/>
        <end position="139"/>
    </location>
</feature>
<feature type="transmembrane region" description="Helical" evidence="8">
    <location>
        <begin position="236"/>
        <end position="259"/>
    </location>
</feature>
<comment type="caution">
    <text evidence="10">The sequence shown here is derived from an EMBL/GenBank/DDBJ whole genome shotgun (WGS) entry which is preliminary data.</text>
</comment>
<dbReference type="InterPro" id="IPR036259">
    <property type="entry name" value="MFS_trans_sf"/>
</dbReference>
<evidence type="ECO:0000256" key="2">
    <source>
        <dbReference type="ARBA" id="ARBA00022448"/>
    </source>
</evidence>
<dbReference type="PROSITE" id="PS00217">
    <property type="entry name" value="SUGAR_TRANSPORT_2"/>
    <property type="match status" value="1"/>
</dbReference>
<feature type="transmembrane region" description="Helical" evidence="8">
    <location>
        <begin position="298"/>
        <end position="317"/>
    </location>
</feature>
<dbReference type="PANTHER" id="PTHR43528:SF1">
    <property type="entry name" value="ALPHA-KETOGLUTARATE PERMEASE"/>
    <property type="match status" value="1"/>
</dbReference>
<dbReference type="InterPro" id="IPR005829">
    <property type="entry name" value="Sugar_transporter_CS"/>
</dbReference>
<accession>A0AB37QV75</accession>
<keyword evidence="4 8" id="KW-0812">Transmembrane</keyword>
<dbReference type="InterPro" id="IPR051084">
    <property type="entry name" value="H+-coupled_symporters"/>
</dbReference>
<dbReference type="Proteomes" id="UP000272613">
    <property type="component" value="Unassembled WGS sequence"/>
</dbReference>
<keyword evidence="5" id="KW-0769">Symport</keyword>
<evidence type="ECO:0000256" key="5">
    <source>
        <dbReference type="ARBA" id="ARBA00022847"/>
    </source>
</evidence>
<sequence>MKPMDSQRQQRRMLLAVGIGTTLEWFDFTLFAIFSLHIAKTFFPAQDQLMSLLATFVTLAVGFVARPLGAFLIGRYADRHGRKKALILTMNMMAAGTVMIALCPGYSMLGYGATVLLVVARIVQGLAAGGEIGSALAYLCESAPVSRRGVFTSFQQVAQAGSFLLCGLFASILAAVLTPEQLGSWGWRIPFVLGVFIYLVGVYVRRTINESHAFQAHAREGVEVPAREILRHWRSLVLGIGFVALWTVCTQLINFMPAYAQAMLNLDAGKAYYGITLVGFITLLSPLGGWLSDRWGRYNVMLLGALGVLILAYPAFLALKHNPQDIGLMLLQAGLAVLMVLYAGPASAALAELFPVAVRSTGISVAYASSVCLFGSFTPTLVTLLYRYTGDPMMAAYYLLAAALVSFLALMIARQSQVSFVGRLISKGKQVEY</sequence>
<dbReference type="Pfam" id="PF00083">
    <property type="entry name" value="Sugar_tr"/>
    <property type="match status" value="2"/>
</dbReference>
<feature type="domain" description="Major facilitator superfamily (MFS) profile" evidence="9">
    <location>
        <begin position="13"/>
        <end position="418"/>
    </location>
</feature>
<evidence type="ECO:0000256" key="7">
    <source>
        <dbReference type="ARBA" id="ARBA00023136"/>
    </source>
</evidence>
<keyword evidence="2" id="KW-0813">Transport</keyword>
<dbReference type="RefSeq" id="WP_122325876.1">
    <property type="nucleotide sequence ID" value="NZ_RBSH01000052.1"/>
</dbReference>
<feature type="transmembrane region" description="Helical" evidence="8">
    <location>
        <begin position="271"/>
        <end position="291"/>
    </location>
</feature>
<feature type="transmembrane region" description="Helical" evidence="8">
    <location>
        <begin position="329"/>
        <end position="353"/>
    </location>
</feature>
<keyword evidence="3" id="KW-1003">Cell membrane</keyword>
<evidence type="ECO:0000256" key="6">
    <source>
        <dbReference type="ARBA" id="ARBA00022989"/>
    </source>
</evidence>
<evidence type="ECO:0000256" key="3">
    <source>
        <dbReference type="ARBA" id="ARBA00022475"/>
    </source>
</evidence>
<name>A0AB37QV75_9PSED</name>
<dbReference type="SUPFAM" id="SSF103473">
    <property type="entry name" value="MFS general substrate transporter"/>
    <property type="match status" value="1"/>
</dbReference>
<dbReference type="InterPro" id="IPR005828">
    <property type="entry name" value="MFS_sugar_transport-like"/>
</dbReference>
<dbReference type="AlphaFoldDB" id="A0AB37QV75"/>
<dbReference type="FunFam" id="1.20.1250.20:FF:000001">
    <property type="entry name" value="Dicarboxylate MFS transporter"/>
    <property type="match status" value="1"/>
</dbReference>
<evidence type="ECO:0000313" key="10">
    <source>
        <dbReference type="EMBL" id="RMS05010.1"/>
    </source>
</evidence>
<evidence type="ECO:0000313" key="11">
    <source>
        <dbReference type="Proteomes" id="UP000272613"/>
    </source>
</evidence>
<evidence type="ECO:0000256" key="1">
    <source>
        <dbReference type="ARBA" id="ARBA00004651"/>
    </source>
</evidence>
<dbReference type="PANTHER" id="PTHR43528">
    <property type="entry name" value="ALPHA-KETOGLUTARATE PERMEASE"/>
    <property type="match status" value="1"/>
</dbReference>
<feature type="transmembrane region" description="Helical" evidence="8">
    <location>
        <begin position="185"/>
        <end position="204"/>
    </location>
</feature>
<protein>
    <submittedName>
        <fullName evidence="10">Proline/glycine betaine transporter Major facilitator super protein</fullName>
    </submittedName>
</protein>
<dbReference type="PROSITE" id="PS50850">
    <property type="entry name" value="MFS"/>
    <property type="match status" value="1"/>
</dbReference>
<dbReference type="InterPro" id="IPR020846">
    <property type="entry name" value="MFS_dom"/>
</dbReference>
<feature type="transmembrane region" description="Helical" evidence="8">
    <location>
        <begin position="50"/>
        <end position="73"/>
    </location>
</feature>
<dbReference type="GO" id="GO:0005886">
    <property type="term" value="C:plasma membrane"/>
    <property type="evidence" value="ECO:0007669"/>
    <property type="project" value="UniProtKB-SubCell"/>
</dbReference>
<comment type="subcellular location">
    <subcellularLocation>
        <location evidence="1">Cell membrane</location>
        <topology evidence="1">Multi-pass membrane protein</topology>
    </subcellularLocation>
</comment>